<protein>
    <submittedName>
        <fullName evidence="2">Uncharacterized protein</fullName>
    </submittedName>
</protein>
<comment type="caution">
    <text evidence="2">The sequence shown here is derived from an EMBL/GenBank/DDBJ whole genome shotgun (WGS) entry which is preliminary data.</text>
</comment>
<organism evidence="2 3">
    <name type="scientific">Colocasia esculenta</name>
    <name type="common">Wild taro</name>
    <name type="synonym">Arum esculentum</name>
    <dbReference type="NCBI Taxonomy" id="4460"/>
    <lineage>
        <taxon>Eukaryota</taxon>
        <taxon>Viridiplantae</taxon>
        <taxon>Streptophyta</taxon>
        <taxon>Embryophyta</taxon>
        <taxon>Tracheophyta</taxon>
        <taxon>Spermatophyta</taxon>
        <taxon>Magnoliopsida</taxon>
        <taxon>Liliopsida</taxon>
        <taxon>Araceae</taxon>
        <taxon>Aroideae</taxon>
        <taxon>Colocasieae</taxon>
        <taxon>Colocasia</taxon>
    </lineage>
</organism>
<keyword evidence="1" id="KW-0472">Membrane</keyword>
<evidence type="ECO:0000313" key="3">
    <source>
        <dbReference type="Proteomes" id="UP000652761"/>
    </source>
</evidence>
<evidence type="ECO:0000313" key="2">
    <source>
        <dbReference type="EMBL" id="MQL72251.1"/>
    </source>
</evidence>
<dbReference type="Proteomes" id="UP000652761">
    <property type="component" value="Unassembled WGS sequence"/>
</dbReference>
<name>A0A843TMQ9_COLES</name>
<keyword evidence="3" id="KW-1185">Reference proteome</keyword>
<feature type="transmembrane region" description="Helical" evidence="1">
    <location>
        <begin position="106"/>
        <end position="130"/>
    </location>
</feature>
<feature type="transmembrane region" description="Helical" evidence="1">
    <location>
        <begin position="6"/>
        <end position="30"/>
    </location>
</feature>
<sequence length="503" mass="53639">MLHYGVVSPGCASAGAVMACCALSGLRFLACGFRTVLSCVSVSVLCRLEPWCIVLYLGWLLVLVVALSVVRQALVVACVLVFPLAYGASVYDCGTLLRSGSLEVDVLSLTSVVVSVPAWLCVFFVVGMLVPALSSVLLSVRLVTVRPIGLLAHDYVVCRRCEVSSFGLTSDVFRSSVAVCPVVERVVSQCCGSACVWCPCQTTRTVWVRPSGDSGYRFCVLRFLRVCLLSLLDCEEGVSRVAVGNCALCRALPATEWVSDLLVPTVRSVGGCSRAVFGWLFPLFGPDLASLGTCGVVVPFGCPFVWRETKLSKVGWDVRLGFPAFLPVSWMTRVASWVPDATVIRVAASLCVAFLSRLGCLSVLVAPGQQAATVFCRVALSGRLTPVRVTGVSVRPVALSRCPWGARSCCGRWARCVKVRNATGRAVVFWVPGALGVGRLPLPLFFPLSPFPLFSGGGEAPLRRSGVVEAGGSCGAAERRSGVRGARRRWPTDVKGLSWVRSS</sequence>
<dbReference type="EMBL" id="NMUH01000124">
    <property type="protein sequence ID" value="MQL72251.1"/>
    <property type="molecule type" value="Genomic_DNA"/>
</dbReference>
<keyword evidence="1" id="KW-1133">Transmembrane helix</keyword>
<dbReference type="AlphaFoldDB" id="A0A843TMQ9"/>
<keyword evidence="1" id="KW-0812">Transmembrane</keyword>
<feature type="transmembrane region" description="Helical" evidence="1">
    <location>
        <begin position="51"/>
        <end position="68"/>
    </location>
</feature>
<reference evidence="2" key="1">
    <citation type="submission" date="2017-07" db="EMBL/GenBank/DDBJ databases">
        <title>Taro Niue Genome Assembly and Annotation.</title>
        <authorList>
            <person name="Atibalentja N."/>
            <person name="Keating K."/>
            <person name="Fields C.J."/>
        </authorList>
    </citation>
    <scope>NUCLEOTIDE SEQUENCE</scope>
    <source>
        <strain evidence="2">Niue_2</strain>
        <tissue evidence="2">Leaf</tissue>
    </source>
</reference>
<gene>
    <name evidence="2" type="ORF">Taro_004577</name>
</gene>
<accession>A0A843TMQ9</accession>
<evidence type="ECO:0000256" key="1">
    <source>
        <dbReference type="SAM" id="Phobius"/>
    </source>
</evidence>
<proteinExistence type="predicted"/>
<feature type="transmembrane region" description="Helical" evidence="1">
    <location>
        <begin position="74"/>
        <end position="94"/>
    </location>
</feature>